<dbReference type="PANTHER" id="PTHR22760:SF4">
    <property type="entry name" value="GPI MANNOSYLTRANSFERASE 3"/>
    <property type="match status" value="1"/>
</dbReference>
<feature type="transmembrane region" description="Helical" evidence="8">
    <location>
        <begin position="166"/>
        <end position="187"/>
    </location>
</feature>
<organism evidence="9 10">
    <name type="scientific">Oesophagostomum dentatum</name>
    <name type="common">Nodular worm</name>
    <dbReference type="NCBI Taxonomy" id="61180"/>
    <lineage>
        <taxon>Eukaryota</taxon>
        <taxon>Metazoa</taxon>
        <taxon>Ecdysozoa</taxon>
        <taxon>Nematoda</taxon>
        <taxon>Chromadorea</taxon>
        <taxon>Rhabditida</taxon>
        <taxon>Rhabditina</taxon>
        <taxon>Rhabditomorpha</taxon>
        <taxon>Strongyloidea</taxon>
        <taxon>Strongylidae</taxon>
        <taxon>Oesophagostomum</taxon>
    </lineage>
</organism>
<keyword evidence="10" id="KW-1185">Reference proteome</keyword>
<proteinExistence type="inferred from homology"/>
<dbReference type="AlphaFoldDB" id="A0A0B1SGX7"/>
<feature type="transmembrane region" description="Helical" evidence="8">
    <location>
        <begin position="88"/>
        <end position="105"/>
    </location>
</feature>
<feature type="transmembrane region" description="Helical" evidence="8">
    <location>
        <begin position="136"/>
        <end position="154"/>
    </location>
</feature>
<protein>
    <recommendedName>
        <fullName evidence="8">Mannosyltransferase</fullName>
        <ecNumber evidence="8">2.4.1.-</ecNumber>
    </recommendedName>
</protein>
<feature type="transmembrane region" description="Helical" evidence="8">
    <location>
        <begin position="7"/>
        <end position="25"/>
    </location>
</feature>
<evidence type="ECO:0000256" key="1">
    <source>
        <dbReference type="ARBA" id="ARBA00004477"/>
    </source>
</evidence>
<dbReference type="EC" id="2.4.1.-" evidence="8"/>
<keyword evidence="6 8" id="KW-1133">Transmembrane helix</keyword>
<feature type="transmembrane region" description="Helical" evidence="8">
    <location>
        <begin position="232"/>
        <end position="250"/>
    </location>
</feature>
<feature type="transmembrane region" description="Helical" evidence="8">
    <location>
        <begin position="307"/>
        <end position="324"/>
    </location>
</feature>
<evidence type="ECO:0000256" key="6">
    <source>
        <dbReference type="ARBA" id="ARBA00022989"/>
    </source>
</evidence>
<feature type="transmembrane region" description="Helical" evidence="8">
    <location>
        <begin position="270"/>
        <end position="295"/>
    </location>
</feature>
<dbReference type="EMBL" id="KN569999">
    <property type="protein sequence ID" value="KHJ84139.1"/>
    <property type="molecule type" value="Genomic_DNA"/>
</dbReference>
<dbReference type="Proteomes" id="UP000053660">
    <property type="component" value="Unassembled WGS sequence"/>
</dbReference>
<keyword evidence="2 8" id="KW-0328">Glycosyltransferase</keyword>
<evidence type="ECO:0000256" key="8">
    <source>
        <dbReference type="RuleBase" id="RU363075"/>
    </source>
</evidence>
<dbReference type="Pfam" id="PF03901">
    <property type="entry name" value="Glyco_transf_22"/>
    <property type="match status" value="1"/>
</dbReference>
<accession>A0A0B1SGX7</accession>
<dbReference type="OrthoDB" id="10248435at2759"/>
<keyword evidence="3" id="KW-0808">Transferase</keyword>
<comment type="subcellular location">
    <subcellularLocation>
        <location evidence="1 8">Endoplasmic reticulum membrane</location>
        <topology evidence="1 8">Multi-pass membrane protein</topology>
    </subcellularLocation>
</comment>
<evidence type="ECO:0000256" key="4">
    <source>
        <dbReference type="ARBA" id="ARBA00022692"/>
    </source>
</evidence>
<keyword evidence="7 8" id="KW-0472">Membrane</keyword>
<dbReference type="PANTHER" id="PTHR22760">
    <property type="entry name" value="GLYCOSYLTRANSFERASE"/>
    <property type="match status" value="1"/>
</dbReference>
<evidence type="ECO:0000256" key="3">
    <source>
        <dbReference type="ARBA" id="ARBA00022679"/>
    </source>
</evidence>
<gene>
    <name evidence="9" type="ORF">OESDEN_16151</name>
</gene>
<keyword evidence="5 8" id="KW-0256">Endoplasmic reticulum</keyword>
<evidence type="ECO:0000256" key="5">
    <source>
        <dbReference type="ARBA" id="ARBA00022824"/>
    </source>
</evidence>
<sequence>MKCYQLWLLLFAFRLLGVLLIQTWFVPDEVYQSTEVAHRAVFGTGHLTWEWTHALRSPLHPAVIAALYKPIQWLELDSQVVIAKLPRIFHAFVFSFGDYAFYLLSRRLLLSVDAAFYSFVTYLSSWFIFYCAPRTLSNSLETALTIIALLWYPFFSNRMRSKVWPYITIGVLTIVIRPTAALLWVVFGVAHLMRHPKPVNLIFSTVLPAALPVLLMSVLVDSLCYARVTSSLWNFLSFNVLEGGSAHFGVHPWYWYFTEGLPSVLTLQLVPIMFGLFSTWRPTLLPLAASAFYVLFHTLLPHKEQRFLLPIIPLLCLYAGPFFSARRSTLRRGFLFLMIGVNIIIALYCGLRHQIGPYNAADSVIALAAKKSRNVSVAALMPCYSIPGHSYFHNEVANIRMLDCSPHLGNGVGNDEAEEFHREPLMFVDKHWNEIRWNTYILMYEKMYLELADWMTRFHYAVCDRVFHADLPVSERQDHYIVVLCKNWLSTS</sequence>
<feature type="transmembrane region" description="Helical" evidence="8">
    <location>
        <begin position="112"/>
        <end position="130"/>
    </location>
</feature>
<name>A0A0B1SGX7_OESDE</name>
<evidence type="ECO:0000256" key="7">
    <source>
        <dbReference type="ARBA" id="ARBA00023136"/>
    </source>
</evidence>
<dbReference type="GO" id="GO:0000026">
    <property type="term" value="F:alpha-1,2-mannosyltransferase activity"/>
    <property type="evidence" value="ECO:0007669"/>
    <property type="project" value="TreeGrafter"/>
</dbReference>
<comment type="similarity">
    <text evidence="8">Belongs to the glycosyltransferase 22 family.</text>
</comment>
<evidence type="ECO:0000313" key="10">
    <source>
        <dbReference type="Proteomes" id="UP000053660"/>
    </source>
</evidence>
<evidence type="ECO:0000313" key="9">
    <source>
        <dbReference type="EMBL" id="KHJ84139.1"/>
    </source>
</evidence>
<dbReference type="GO" id="GO:0006506">
    <property type="term" value="P:GPI anchor biosynthetic process"/>
    <property type="evidence" value="ECO:0007669"/>
    <property type="project" value="TreeGrafter"/>
</dbReference>
<feature type="transmembrane region" description="Helical" evidence="8">
    <location>
        <begin position="330"/>
        <end position="351"/>
    </location>
</feature>
<reference evidence="9 10" key="1">
    <citation type="submission" date="2014-03" db="EMBL/GenBank/DDBJ databases">
        <title>Draft genome of the hookworm Oesophagostomum dentatum.</title>
        <authorList>
            <person name="Mitreva M."/>
        </authorList>
    </citation>
    <scope>NUCLEOTIDE SEQUENCE [LARGE SCALE GENOMIC DNA]</scope>
    <source>
        <strain evidence="9 10">OD-Hann</strain>
    </source>
</reference>
<dbReference type="InterPro" id="IPR005599">
    <property type="entry name" value="GPI_mannosylTrfase"/>
</dbReference>
<keyword evidence="4 8" id="KW-0812">Transmembrane</keyword>
<feature type="transmembrane region" description="Helical" evidence="8">
    <location>
        <begin position="199"/>
        <end position="220"/>
    </location>
</feature>
<dbReference type="GO" id="GO:0005789">
    <property type="term" value="C:endoplasmic reticulum membrane"/>
    <property type="evidence" value="ECO:0007669"/>
    <property type="project" value="UniProtKB-SubCell"/>
</dbReference>
<evidence type="ECO:0000256" key="2">
    <source>
        <dbReference type="ARBA" id="ARBA00022676"/>
    </source>
</evidence>